<evidence type="ECO:0000256" key="1">
    <source>
        <dbReference type="SAM" id="Phobius"/>
    </source>
</evidence>
<dbReference type="InterPro" id="IPR005135">
    <property type="entry name" value="Endo/exonuclease/phosphatase"/>
</dbReference>
<dbReference type="KEGG" id="fla:SY85_12525"/>
<gene>
    <name evidence="3" type="ORF">SY85_12525</name>
</gene>
<keyword evidence="1" id="KW-0472">Membrane</keyword>
<reference evidence="3 4" key="2">
    <citation type="journal article" date="2016" name="Int. J. Syst. Evol. Microbiol.">
        <title>Flavisolibacter tropicus sp. nov., isolated from tropical soil.</title>
        <authorList>
            <person name="Lee J.J."/>
            <person name="Kang M.S."/>
            <person name="Kim G.S."/>
            <person name="Lee C.S."/>
            <person name="Lim S."/>
            <person name="Lee J."/>
            <person name="Roh S.H."/>
            <person name="Kang H."/>
            <person name="Ha J.M."/>
            <person name="Bae S."/>
            <person name="Jung H.Y."/>
            <person name="Kim M.K."/>
        </authorList>
    </citation>
    <scope>NUCLEOTIDE SEQUENCE [LARGE SCALE GENOMIC DNA]</scope>
    <source>
        <strain evidence="3 4">LCS9</strain>
    </source>
</reference>
<dbReference type="SUPFAM" id="SSF56219">
    <property type="entry name" value="DNase I-like"/>
    <property type="match status" value="1"/>
</dbReference>
<evidence type="ECO:0000259" key="2">
    <source>
        <dbReference type="Pfam" id="PF03372"/>
    </source>
</evidence>
<dbReference type="InterPro" id="IPR051916">
    <property type="entry name" value="GPI-anchor_lipid_remodeler"/>
</dbReference>
<dbReference type="PANTHER" id="PTHR14859:SF15">
    <property type="entry name" value="ENDONUCLEASE_EXONUCLEASE_PHOSPHATASE DOMAIN-CONTAINING PROTEIN"/>
    <property type="match status" value="1"/>
</dbReference>
<protein>
    <recommendedName>
        <fullName evidence="2">Endonuclease/exonuclease/phosphatase domain-containing protein</fullName>
    </recommendedName>
</protein>
<dbReference type="Proteomes" id="UP000077177">
    <property type="component" value="Chromosome"/>
</dbReference>
<keyword evidence="1" id="KW-0812">Transmembrane</keyword>
<dbReference type="AlphaFoldDB" id="A0A172TWU5"/>
<dbReference type="Gene3D" id="3.60.10.10">
    <property type="entry name" value="Endonuclease/exonuclease/phosphatase"/>
    <property type="match status" value="1"/>
</dbReference>
<dbReference type="STRING" id="1492898.SY85_12525"/>
<dbReference type="GO" id="GO:0003824">
    <property type="term" value="F:catalytic activity"/>
    <property type="evidence" value="ECO:0007669"/>
    <property type="project" value="InterPro"/>
</dbReference>
<accession>A0A172TWU5</accession>
<evidence type="ECO:0000313" key="4">
    <source>
        <dbReference type="Proteomes" id="UP000077177"/>
    </source>
</evidence>
<dbReference type="Pfam" id="PF03372">
    <property type="entry name" value="Exo_endo_phos"/>
    <property type="match status" value="1"/>
</dbReference>
<reference evidence="4" key="1">
    <citation type="submission" date="2015-01" db="EMBL/GenBank/DDBJ databases">
        <title>Flavisolibacter sp./LCS9/ whole genome sequencing.</title>
        <authorList>
            <person name="Kim M.K."/>
            <person name="Srinivasan S."/>
            <person name="Lee J.-J."/>
        </authorList>
    </citation>
    <scope>NUCLEOTIDE SEQUENCE [LARGE SCALE GENOMIC DNA]</scope>
    <source>
        <strain evidence="4">LCS9</strain>
    </source>
</reference>
<feature type="transmembrane region" description="Helical" evidence="1">
    <location>
        <begin position="39"/>
        <end position="62"/>
    </location>
</feature>
<proteinExistence type="predicted"/>
<dbReference type="GO" id="GO:0016020">
    <property type="term" value="C:membrane"/>
    <property type="evidence" value="ECO:0007669"/>
    <property type="project" value="GOC"/>
</dbReference>
<dbReference type="GO" id="GO:0006506">
    <property type="term" value="P:GPI anchor biosynthetic process"/>
    <property type="evidence" value="ECO:0007669"/>
    <property type="project" value="TreeGrafter"/>
</dbReference>
<name>A0A172TWU5_9BACT</name>
<dbReference type="InterPro" id="IPR036691">
    <property type="entry name" value="Endo/exonu/phosph_ase_sf"/>
</dbReference>
<dbReference type="OrthoDB" id="635146at2"/>
<dbReference type="EMBL" id="CP011390">
    <property type="protein sequence ID" value="ANE51207.1"/>
    <property type="molecule type" value="Genomic_DNA"/>
</dbReference>
<dbReference type="CDD" id="cd09084">
    <property type="entry name" value="EEP-2"/>
    <property type="match status" value="1"/>
</dbReference>
<feature type="transmembrane region" description="Helical" evidence="1">
    <location>
        <begin position="69"/>
        <end position="90"/>
    </location>
</feature>
<keyword evidence="4" id="KW-1185">Reference proteome</keyword>
<feature type="transmembrane region" description="Helical" evidence="1">
    <location>
        <begin position="12"/>
        <end position="33"/>
    </location>
</feature>
<evidence type="ECO:0000313" key="3">
    <source>
        <dbReference type="EMBL" id="ANE51207.1"/>
    </source>
</evidence>
<organism evidence="3 4">
    <name type="scientific">Flavisolibacter tropicus</name>
    <dbReference type="NCBI Taxonomy" id="1492898"/>
    <lineage>
        <taxon>Bacteria</taxon>
        <taxon>Pseudomonadati</taxon>
        <taxon>Bacteroidota</taxon>
        <taxon>Chitinophagia</taxon>
        <taxon>Chitinophagales</taxon>
        <taxon>Chitinophagaceae</taxon>
        <taxon>Flavisolibacter</taxon>
    </lineage>
</organism>
<dbReference type="PANTHER" id="PTHR14859">
    <property type="entry name" value="CALCOFLUOR WHITE HYPERSENSITIVE PROTEIN PRECURSOR"/>
    <property type="match status" value="1"/>
</dbReference>
<dbReference type="RefSeq" id="WP_066404987.1">
    <property type="nucleotide sequence ID" value="NZ_CP011390.1"/>
</dbReference>
<feature type="domain" description="Endonuclease/exonuclease/phosphatase" evidence="2">
    <location>
        <begin position="108"/>
        <end position="361"/>
    </location>
</feature>
<dbReference type="PATRIC" id="fig|1492898.3.peg.2699"/>
<sequence length="372" mass="43479">MAGTYRLILKRSFIFLNGLTAVIFLLTCLAPYLNPTQWWFFSILGLGFAFILILLFGFLLFWLFVSPRFIFISLIALAIGWKSLASFFGFDISGAYDLRKEKGSIRVASWNVARFIELMRNNNKGSQTRLKMLDLIKAQKADVLCMQEFYQSTDSSRYNNIKYIQEKLGYRYYYFCWDGDGDKQWFGQIIFSRYPIVDSGKINYPRPSQPESLLYADVLYKGDTIRFYTTHLQSVQFKKQDFESIEEIKNREDSILENSKSIFSKLKRGIIYRSRQAKIVKEATRQSPHPYVITGDFNDVPNSYTYFTIRGELQDAFLEKGFGIGRTYSGLSPTLRIDYILPTHDFTVKQFNRVVRDYSDHYLLVADLELKK</sequence>
<keyword evidence="1" id="KW-1133">Transmembrane helix</keyword>